<dbReference type="Pfam" id="PF06150">
    <property type="entry name" value="ChaB"/>
    <property type="match status" value="1"/>
</dbReference>
<feature type="compositionally biased region" description="Basic and acidic residues" evidence="1">
    <location>
        <begin position="242"/>
        <end position="269"/>
    </location>
</feature>
<evidence type="ECO:0000313" key="4">
    <source>
        <dbReference type="Proteomes" id="UP000594975"/>
    </source>
</evidence>
<proteinExistence type="predicted"/>
<dbReference type="InterPro" id="IPR009317">
    <property type="entry name" value="ChaB"/>
</dbReference>
<sequence>MAPRGRGRGPADRDDGAGGRPVHRDPAAPAAPGTHPLGLARRRRTPGAGPDPAHLRQGRPPLGTPVPRRRGPGGAVPLRVRAPRASPGLLPSGRAAAALPAPRLAHRAGGGRGRGDRAAADGLLRSRHPGAGRPGAASAVGRRPARGGPGRADRDPRGPADAAGGRAPGLGWEANRLREENPVPKTDGNDRARAEELPKTLQRSDRKAQDTYAQTYDSAMEEYDDAERAARTAWAQLKHTHEKVGDRWEQKEQYGDSDDRAASAGRDEGETAGGVNARASKEHLYEQAQRLGIEGRSEMTKDELIEALEKESRRRTSGS</sequence>
<dbReference type="EMBL" id="CP065738">
    <property type="protein sequence ID" value="QPT54639.1"/>
    <property type="molecule type" value="Genomic_DNA"/>
</dbReference>
<dbReference type="AlphaFoldDB" id="A0A7T3CJC9"/>
<dbReference type="Pfam" id="PF07498">
    <property type="entry name" value="Rho_N"/>
    <property type="match status" value="1"/>
</dbReference>
<organism evidence="3 4">
    <name type="scientific">Rothia kristinae</name>
    <dbReference type="NCBI Taxonomy" id="37923"/>
    <lineage>
        <taxon>Bacteria</taxon>
        <taxon>Bacillati</taxon>
        <taxon>Actinomycetota</taxon>
        <taxon>Actinomycetes</taxon>
        <taxon>Micrococcales</taxon>
        <taxon>Micrococcaceae</taxon>
        <taxon>Rothia</taxon>
    </lineage>
</organism>
<dbReference type="InterPro" id="IPR037205">
    <property type="entry name" value="ChaB_sf"/>
</dbReference>
<reference evidence="3 4" key="1">
    <citation type="submission" date="2020-12" db="EMBL/GenBank/DDBJ databases">
        <title>FDA dAtabase for Regulatory Grade micrObial Sequences (FDA-ARGOS): Supporting development and validation of Infectious Disease Dx tests.</title>
        <authorList>
            <person name="Sproer C."/>
            <person name="Gronow S."/>
            <person name="Severitt S."/>
            <person name="Schroder I."/>
            <person name="Tallon L."/>
            <person name="Sadzewicz L."/>
            <person name="Zhao X."/>
            <person name="Boylan J."/>
            <person name="Ott S."/>
            <person name="Bowen H."/>
            <person name="Vavikolanu K."/>
            <person name="Mehta A."/>
            <person name="Aluvathingal J."/>
            <person name="Nadendla S."/>
            <person name="Lowell S."/>
            <person name="Myers T."/>
            <person name="Yan Y."/>
            <person name="Sichtig H."/>
        </authorList>
    </citation>
    <scope>NUCLEOTIDE SEQUENCE [LARGE SCALE GENOMIC DNA]</scope>
    <source>
        <strain evidence="3 4">FDAARGOS_864</strain>
    </source>
</reference>
<dbReference type="KEGG" id="rkr:I6G21_04455"/>
<dbReference type="Proteomes" id="UP000594975">
    <property type="component" value="Chromosome"/>
</dbReference>
<feature type="domain" description="Rho termination factor-like N-terminal" evidence="2">
    <location>
        <begin position="284"/>
        <end position="311"/>
    </location>
</feature>
<feature type="compositionally biased region" description="Low complexity" evidence="1">
    <location>
        <begin position="87"/>
        <end position="103"/>
    </location>
</feature>
<dbReference type="SUPFAM" id="SSF140376">
    <property type="entry name" value="ChaB-like"/>
    <property type="match status" value="1"/>
</dbReference>
<name>A0A7T3CJC9_9MICC</name>
<accession>A0A7T3CJC9</accession>
<gene>
    <name evidence="3" type="ORF">I6G21_04455</name>
</gene>
<feature type="compositionally biased region" description="Low complexity" evidence="1">
    <location>
        <begin position="131"/>
        <end position="142"/>
    </location>
</feature>
<evidence type="ECO:0000313" key="3">
    <source>
        <dbReference type="EMBL" id="QPT54639.1"/>
    </source>
</evidence>
<dbReference type="InterPro" id="IPR011112">
    <property type="entry name" value="Rho-like_N"/>
</dbReference>
<feature type="compositionally biased region" description="Basic and acidic residues" evidence="1">
    <location>
        <begin position="9"/>
        <end position="26"/>
    </location>
</feature>
<evidence type="ECO:0000259" key="2">
    <source>
        <dbReference type="Pfam" id="PF07498"/>
    </source>
</evidence>
<feature type="region of interest" description="Disordered" evidence="1">
    <location>
        <begin position="1"/>
        <end position="225"/>
    </location>
</feature>
<dbReference type="GO" id="GO:0006353">
    <property type="term" value="P:DNA-templated transcription termination"/>
    <property type="evidence" value="ECO:0007669"/>
    <property type="project" value="InterPro"/>
</dbReference>
<feature type="region of interest" description="Disordered" evidence="1">
    <location>
        <begin position="239"/>
        <end position="283"/>
    </location>
</feature>
<feature type="compositionally biased region" description="Basic and acidic residues" evidence="1">
    <location>
        <begin position="175"/>
        <end position="209"/>
    </location>
</feature>
<dbReference type="Gene3D" id="1.10.1740.70">
    <property type="entry name" value="ChaB"/>
    <property type="match status" value="1"/>
</dbReference>
<evidence type="ECO:0000256" key="1">
    <source>
        <dbReference type="SAM" id="MobiDB-lite"/>
    </source>
</evidence>
<protein>
    <submittedName>
        <fullName evidence="3">ChaB family protein</fullName>
    </submittedName>
</protein>